<protein>
    <submittedName>
        <fullName evidence="2">Uncharacterized protein</fullName>
    </submittedName>
</protein>
<gene>
    <name evidence="2" type="ORF">FOMPIDRAFT_82695</name>
</gene>
<dbReference type="EMBL" id="KE504156">
    <property type="protein sequence ID" value="EPS99523.1"/>
    <property type="molecule type" value="Genomic_DNA"/>
</dbReference>
<evidence type="ECO:0000313" key="3">
    <source>
        <dbReference type="Proteomes" id="UP000015241"/>
    </source>
</evidence>
<dbReference type="InParanoid" id="S8E841"/>
<keyword evidence="3" id="KW-1185">Reference proteome</keyword>
<feature type="compositionally biased region" description="Polar residues" evidence="1">
    <location>
        <begin position="1"/>
        <end position="11"/>
    </location>
</feature>
<proteinExistence type="predicted"/>
<name>S8E841_FOMSC</name>
<dbReference type="AlphaFoldDB" id="S8E841"/>
<dbReference type="Proteomes" id="UP000015241">
    <property type="component" value="Unassembled WGS sequence"/>
</dbReference>
<evidence type="ECO:0000313" key="2">
    <source>
        <dbReference type="EMBL" id="EPS99523.1"/>
    </source>
</evidence>
<organism evidence="2 3">
    <name type="scientific">Fomitopsis schrenkii</name>
    <name type="common">Brown rot fungus</name>
    <dbReference type="NCBI Taxonomy" id="2126942"/>
    <lineage>
        <taxon>Eukaryota</taxon>
        <taxon>Fungi</taxon>
        <taxon>Dikarya</taxon>
        <taxon>Basidiomycota</taxon>
        <taxon>Agaricomycotina</taxon>
        <taxon>Agaricomycetes</taxon>
        <taxon>Polyporales</taxon>
        <taxon>Fomitopsis</taxon>
    </lineage>
</organism>
<sequence>MQSSNSRTPLMTPSELDPKPPHPRTPLSLDALTEAMSEIEEWGTRKRHHTNEDYAREAKRVCNSTQRWENPPPRRRHLEDGRDCASPKGFWRRLPFGRGDTCEVSDEFLAGDRFSQRPPHEDTFKLSTADLESLTSQNGKSSAGACTVLEKDTFHTIIKELYSTIHQLAAQTSNSRRHFELSSIFNSKRARRAWVCTGVCAMRS</sequence>
<accession>S8E841</accession>
<reference evidence="2 3" key="1">
    <citation type="journal article" date="2012" name="Science">
        <title>The Paleozoic origin of enzymatic lignin decomposition reconstructed from 31 fungal genomes.</title>
        <authorList>
            <person name="Floudas D."/>
            <person name="Binder M."/>
            <person name="Riley R."/>
            <person name="Barry K."/>
            <person name="Blanchette R.A."/>
            <person name="Henrissat B."/>
            <person name="Martinez A.T."/>
            <person name="Otillar R."/>
            <person name="Spatafora J.W."/>
            <person name="Yadav J.S."/>
            <person name="Aerts A."/>
            <person name="Benoit I."/>
            <person name="Boyd A."/>
            <person name="Carlson A."/>
            <person name="Copeland A."/>
            <person name="Coutinho P.M."/>
            <person name="de Vries R.P."/>
            <person name="Ferreira P."/>
            <person name="Findley K."/>
            <person name="Foster B."/>
            <person name="Gaskell J."/>
            <person name="Glotzer D."/>
            <person name="Gorecki P."/>
            <person name="Heitman J."/>
            <person name="Hesse C."/>
            <person name="Hori C."/>
            <person name="Igarashi K."/>
            <person name="Jurgens J.A."/>
            <person name="Kallen N."/>
            <person name="Kersten P."/>
            <person name="Kohler A."/>
            <person name="Kuees U."/>
            <person name="Kumar T.K.A."/>
            <person name="Kuo A."/>
            <person name="LaButti K."/>
            <person name="Larrondo L.F."/>
            <person name="Lindquist E."/>
            <person name="Ling A."/>
            <person name="Lombard V."/>
            <person name="Lucas S."/>
            <person name="Lundell T."/>
            <person name="Martin R."/>
            <person name="McLaughlin D.J."/>
            <person name="Morgenstern I."/>
            <person name="Morin E."/>
            <person name="Murat C."/>
            <person name="Nagy L.G."/>
            <person name="Nolan M."/>
            <person name="Ohm R.A."/>
            <person name="Patyshakuliyeva A."/>
            <person name="Rokas A."/>
            <person name="Ruiz-Duenas F.J."/>
            <person name="Sabat G."/>
            <person name="Salamov A."/>
            <person name="Samejima M."/>
            <person name="Schmutz J."/>
            <person name="Slot J.C."/>
            <person name="St John F."/>
            <person name="Stenlid J."/>
            <person name="Sun H."/>
            <person name="Sun S."/>
            <person name="Syed K."/>
            <person name="Tsang A."/>
            <person name="Wiebenga A."/>
            <person name="Young D."/>
            <person name="Pisabarro A."/>
            <person name="Eastwood D.C."/>
            <person name="Martin F."/>
            <person name="Cullen D."/>
            <person name="Grigoriev I.V."/>
            <person name="Hibbett D.S."/>
        </authorList>
    </citation>
    <scope>NUCLEOTIDE SEQUENCE</scope>
    <source>
        <strain evidence="3">FP-58527</strain>
    </source>
</reference>
<feature type="region of interest" description="Disordered" evidence="1">
    <location>
        <begin position="1"/>
        <end position="52"/>
    </location>
</feature>
<evidence type="ECO:0000256" key="1">
    <source>
        <dbReference type="SAM" id="MobiDB-lite"/>
    </source>
</evidence>
<dbReference type="HOGENOM" id="CLU_1343267_0_0_1"/>